<evidence type="ECO:0000313" key="1">
    <source>
        <dbReference type="EMBL" id="MBQ0932832.1"/>
    </source>
</evidence>
<sequence length="459" mass="49210">MSQDTTPAVHLCVTAPAGAWAGLHDLELALALRDDLRALGLAPTLARRRLQPGAINYVIGVEHGFDAAAAQGHACVLVRGTGEASALSTQARRLLKRWPVLDADPAAVAAYRADAPEAPPYALWQPAPDPATPWQPTPQRPLGLVVEGPLNDRQHAVLAGLQRLGLPVHRIDVPLAGPERRALLSQAQAWLALLPRDDAAPDLMALRLAQRHGVPVLAEVGNRAALPNDAAHAHIRWFEARADDLLRALADGLGGPEFAGIVERDWRSRLSDDRLDGARAAWQLGQQVWAAAQLAGSALPVPDRLHLDDGRSGYRPGWFNVGEGGDAVGPLDAAALPLGDGQWTLIDVGERRLDDPATATLLDTALRLLAAEGRLVLQLGAGDASNWAERLAPWLDRFWERGTLQQRLSLLHAGVLDDGGMPVADPGSSRVRLVLTRTDTSLAERSRARVMHKHLALEA</sequence>
<dbReference type="EMBL" id="JAGQDD010000020">
    <property type="protein sequence ID" value="MBQ0932832.1"/>
    <property type="molecule type" value="Genomic_DNA"/>
</dbReference>
<dbReference type="AlphaFoldDB" id="A0A940YI25"/>
<gene>
    <name evidence="1" type="ORF">KAK03_20365</name>
</gene>
<name>A0A940YI25_9BURK</name>
<evidence type="ECO:0000313" key="2">
    <source>
        <dbReference type="Proteomes" id="UP000676246"/>
    </source>
</evidence>
<keyword evidence="2" id="KW-1185">Reference proteome</keyword>
<dbReference type="RefSeq" id="WP_210856537.1">
    <property type="nucleotide sequence ID" value="NZ_JAGQDD010000020.1"/>
</dbReference>
<protein>
    <submittedName>
        <fullName evidence="1">Uncharacterized protein</fullName>
    </submittedName>
</protein>
<organism evidence="1 2">
    <name type="scientific">Ideonella alba</name>
    <dbReference type="NCBI Taxonomy" id="2824118"/>
    <lineage>
        <taxon>Bacteria</taxon>
        <taxon>Pseudomonadati</taxon>
        <taxon>Pseudomonadota</taxon>
        <taxon>Betaproteobacteria</taxon>
        <taxon>Burkholderiales</taxon>
        <taxon>Sphaerotilaceae</taxon>
        <taxon>Ideonella</taxon>
    </lineage>
</organism>
<proteinExistence type="predicted"/>
<dbReference type="Proteomes" id="UP000676246">
    <property type="component" value="Unassembled WGS sequence"/>
</dbReference>
<comment type="caution">
    <text evidence="1">The sequence shown here is derived from an EMBL/GenBank/DDBJ whole genome shotgun (WGS) entry which is preliminary data.</text>
</comment>
<accession>A0A940YI25</accession>
<reference evidence="1 2" key="1">
    <citation type="submission" date="2021-04" db="EMBL/GenBank/DDBJ databases">
        <title>The genome sequence of Ideonella sp. 3Y2.</title>
        <authorList>
            <person name="Liu Y."/>
        </authorList>
    </citation>
    <scope>NUCLEOTIDE SEQUENCE [LARGE SCALE GENOMIC DNA]</scope>
    <source>
        <strain evidence="1 2">3Y2</strain>
    </source>
</reference>